<feature type="transmembrane region" description="Helical" evidence="1">
    <location>
        <begin position="80"/>
        <end position="107"/>
    </location>
</feature>
<evidence type="ECO:0000256" key="1">
    <source>
        <dbReference type="SAM" id="Phobius"/>
    </source>
</evidence>
<evidence type="ECO:0000313" key="3">
    <source>
        <dbReference type="Proteomes" id="UP000473648"/>
    </source>
</evidence>
<organism evidence="2 3">
    <name type="scientific">Candidatus Pseudoramibacter fermentans</name>
    <dbReference type="NCBI Taxonomy" id="2594427"/>
    <lineage>
        <taxon>Bacteria</taxon>
        <taxon>Bacillati</taxon>
        <taxon>Bacillota</taxon>
        <taxon>Clostridia</taxon>
        <taxon>Eubacteriales</taxon>
        <taxon>Eubacteriaceae</taxon>
        <taxon>Pseudoramibacter</taxon>
    </lineage>
</organism>
<evidence type="ECO:0000313" key="2">
    <source>
        <dbReference type="EMBL" id="MQM72495.1"/>
    </source>
</evidence>
<protein>
    <submittedName>
        <fullName evidence="2">Uncharacterized protein</fullName>
    </submittedName>
</protein>
<comment type="caution">
    <text evidence="2">The sequence shown here is derived from an EMBL/GenBank/DDBJ whole genome shotgun (WGS) entry which is preliminary data.</text>
</comment>
<proteinExistence type="predicted"/>
<reference evidence="2" key="1">
    <citation type="journal article" date="2020" name="Appl. Environ. Microbiol.">
        <title>Medium-Chain Fatty Acid Synthesis by 'Candidatus Weimeria bifida' gen. nov., sp. nov., and 'Candidatus Pseudoramibacter fermentans' sp. nov.</title>
        <authorList>
            <person name="Scarborough M.J."/>
            <person name="Myers K.S."/>
            <person name="Donohue T.J."/>
            <person name="Noguera D.R."/>
        </authorList>
    </citation>
    <scope>NUCLEOTIDE SEQUENCE</scope>
    <source>
        <strain evidence="2">EUB1.1</strain>
    </source>
</reference>
<name>A0A6L5GQF8_9FIRM</name>
<keyword evidence="3" id="KW-1185">Reference proteome</keyword>
<keyword evidence="1" id="KW-0812">Transmembrane</keyword>
<dbReference type="EMBL" id="VOGB01000004">
    <property type="protein sequence ID" value="MQM72495.1"/>
    <property type="molecule type" value="Genomic_DNA"/>
</dbReference>
<keyword evidence="1" id="KW-1133">Transmembrane helix</keyword>
<feature type="transmembrane region" description="Helical" evidence="1">
    <location>
        <begin position="48"/>
        <end position="68"/>
    </location>
</feature>
<dbReference type="AlphaFoldDB" id="A0A6L5GQF8"/>
<dbReference type="Proteomes" id="UP000473648">
    <property type="component" value="Unassembled WGS sequence"/>
</dbReference>
<gene>
    <name evidence="2" type="ORF">FRC53_03525</name>
</gene>
<sequence>MAVIKSFKKQMNEVVMKSKSIPVSALLGVLSVLGGAFTYSQIRAVNRPLIVLGFVFVAAVVAMGMLWLFISSRNENDNKVFRTCGIIWLVSLMLTLVFLVFGLATAINAKKISWVVTTAESLLRV</sequence>
<keyword evidence="1" id="KW-0472">Membrane</keyword>
<accession>A0A6L5GQF8</accession>